<sequence length="191" mass="22008">MYERFFKRAFDIVFATLLLIVFIIPIVIIGVTIKLSDSGTPFFVQKRYGRDDKQFSLIKFRTMRMGTPIVANSEFRDMDSYVTLLGKFFRETSLDEIPQIFNVIRGEMSFIGPRPLADTDYEVVKLRSKNGANNVRPGITGLAQVKGRNKLSNFEKSQFDGQYANNISLWLDVKIVFLTIFKVLKQENINK</sequence>
<feature type="transmembrane region" description="Helical" evidence="2">
    <location>
        <begin position="12"/>
        <end position="33"/>
    </location>
</feature>
<keyword evidence="2" id="KW-1133">Transmembrane helix</keyword>
<evidence type="ECO:0000256" key="2">
    <source>
        <dbReference type="SAM" id="Phobius"/>
    </source>
</evidence>
<keyword evidence="2" id="KW-0472">Membrane</keyword>
<keyword evidence="2" id="KW-0812">Transmembrane</keyword>
<dbReference type="Pfam" id="PF02397">
    <property type="entry name" value="Bac_transf"/>
    <property type="match status" value="1"/>
</dbReference>
<comment type="caution">
    <text evidence="4">The sequence shown here is derived from an EMBL/GenBank/DDBJ whole genome shotgun (WGS) entry which is preliminary data.</text>
</comment>
<dbReference type="AlphaFoldDB" id="A0AA40YT34"/>
<evidence type="ECO:0000256" key="1">
    <source>
        <dbReference type="ARBA" id="ARBA00006464"/>
    </source>
</evidence>
<dbReference type="RefSeq" id="WP_199468444.1">
    <property type="nucleotide sequence ID" value="NZ_CP166847.1"/>
</dbReference>
<dbReference type="EMBL" id="JAAOCP010000021">
    <property type="protein sequence ID" value="MBJ7639942.1"/>
    <property type="molecule type" value="Genomic_DNA"/>
</dbReference>
<reference evidence="4 5" key="1">
    <citation type="journal article" date="2021" name="Int. J. Food Microbiol.">
        <title>Safety demonstration of a microbial species for use in the food chain: Weissella confusa.</title>
        <authorList>
            <person name="Bourdichon F."/>
            <person name="Patrone V."/>
            <person name="Fontana A."/>
            <person name="Milani G."/>
            <person name="Morelli L."/>
        </authorList>
    </citation>
    <scope>NUCLEOTIDE SEQUENCE [LARGE SCALE GENOMIC DNA]</scope>
    <source>
        <strain evidence="4 5">CCUG 43002</strain>
    </source>
</reference>
<dbReference type="Proteomes" id="UP000728106">
    <property type="component" value="Unassembled WGS sequence"/>
</dbReference>
<keyword evidence="4" id="KW-0808">Transferase</keyword>
<feature type="domain" description="Bacterial sugar transferase" evidence="3">
    <location>
        <begin position="7"/>
        <end position="185"/>
    </location>
</feature>
<dbReference type="PANTHER" id="PTHR30576">
    <property type="entry name" value="COLANIC BIOSYNTHESIS UDP-GLUCOSE LIPID CARRIER TRANSFERASE"/>
    <property type="match status" value="1"/>
</dbReference>
<keyword evidence="5" id="KW-1185">Reference proteome</keyword>
<evidence type="ECO:0000313" key="4">
    <source>
        <dbReference type="EMBL" id="MBJ7639942.1"/>
    </source>
</evidence>
<name>A0AA40YT34_WEICO</name>
<dbReference type="PANTHER" id="PTHR30576:SF0">
    <property type="entry name" value="UNDECAPRENYL-PHOSPHATE N-ACETYLGALACTOSAMINYL 1-PHOSPHATE TRANSFERASE-RELATED"/>
    <property type="match status" value="1"/>
</dbReference>
<comment type="similarity">
    <text evidence="1">Belongs to the bacterial sugar transferase family.</text>
</comment>
<evidence type="ECO:0000313" key="5">
    <source>
        <dbReference type="Proteomes" id="UP000728106"/>
    </source>
</evidence>
<evidence type="ECO:0000259" key="3">
    <source>
        <dbReference type="Pfam" id="PF02397"/>
    </source>
</evidence>
<protein>
    <submittedName>
        <fullName evidence="4">Sugar transferase</fullName>
    </submittedName>
</protein>
<gene>
    <name evidence="4" type="ORF">HAU20_11240</name>
</gene>
<proteinExistence type="inferred from homology"/>
<accession>A0AA40YT34</accession>
<dbReference type="GO" id="GO:0016780">
    <property type="term" value="F:phosphotransferase activity, for other substituted phosphate groups"/>
    <property type="evidence" value="ECO:0007669"/>
    <property type="project" value="TreeGrafter"/>
</dbReference>
<dbReference type="InterPro" id="IPR003362">
    <property type="entry name" value="Bact_transf"/>
</dbReference>
<organism evidence="4 5">
    <name type="scientific">Weissella confusa</name>
    <name type="common">Lactobacillus confusus</name>
    <dbReference type="NCBI Taxonomy" id="1583"/>
    <lineage>
        <taxon>Bacteria</taxon>
        <taxon>Bacillati</taxon>
        <taxon>Bacillota</taxon>
        <taxon>Bacilli</taxon>
        <taxon>Lactobacillales</taxon>
        <taxon>Lactobacillaceae</taxon>
        <taxon>Weissella</taxon>
    </lineage>
</organism>